<gene>
    <name evidence="2" type="ORF">J437_LFUL007526</name>
</gene>
<organism evidence="2 3">
    <name type="scientific">Ladona fulva</name>
    <name type="common">Scarce chaser dragonfly</name>
    <name type="synonym">Libellula fulva</name>
    <dbReference type="NCBI Taxonomy" id="123851"/>
    <lineage>
        <taxon>Eukaryota</taxon>
        <taxon>Metazoa</taxon>
        <taxon>Ecdysozoa</taxon>
        <taxon>Arthropoda</taxon>
        <taxon>Hexapoda</taxon>
        <taxon>Insecta</taxon>
        <taxon>Pterygota</taxon>
        <taxon>Palaeoptera</taxon>
        <taxon>Odonata</taxon>
        <taxon>Epiprocta</taxon>
        <taxon>Anisoptera</taxon>
        <taxon>Libelluloidea</taxon>
        <taxon>Libellulidae</taxon>
        <taxon>Ladona</taxon>
    </lineage>
</organism>
<accession>A0A8K0NXD8</accession>
<name>A0A8K0NXD8_LADFU</name>
<dbReference type="AlphaFoldDB" id="A0A8K0NXD8"/>
<dbReference type="GO" id="GO:0043565">
    <property type="term" value="F:sequence-specific DNA binding"/>
    <property type="evidence" value="ECO:0007669"/>
    <property type="project" value="TreeGrafter"/>
</dbReference>
<keyword evidence="3" id="KW-1185">Reference proteome</keyword>
<reference evidence="2" key="2">
    <citation type="submission" date="2017-10" db="EMBL/GenBank/DDBJ databases">
        <title>Ladona fulva Genome sequencing and assembly.</title>
        <authorList>
            <person name="Murali S."/>
            <person name="Richards S."/>
            <person name="Bandaranaike D."/>
            <person name="Bellair M."/>
            <person name="Blankenburg K."/>
            <person name="Chao H."/>
            <person name="Dinh H."/>
            <person name="Doddapaneni H."/>
            <person name="Dugan-Rocha S."/>
            <person name="Elkadiri S."/>
            <person name="Gnanaolivu R."/>
            <person name="Hernandez B."/>
            <person name="Skinner E."/>
            <person name="Javaid M."/>
            <person name="Lee S."/>
            <person name="Li M."/>
            <person name="Ming W."/>
            <person name="Munidasa M."/>
            <person name="Muniz J."/>
            <person name="Nguyen L."/>
            <person name="Hughes D."/>
            <person name="Osuji N."/>
            <person name="Pu L.-L."/>
            <person name="Puazo M."/>
            <person name="Qu C."/>
            <person name="Quiroz J."/>
            <person name="Raj R."/>
            <person name="Weissenberger G."/>
            <person name="Xin Y."/>
            <person name="Zou X."/>
            <person name="Han Y."/>
            <person name="Worley K."/>
            <person name="Muzny D."/>
            <person name="Gibbs R."/>
        </authorList>
    </citation>
    <scope>NUCLEOTIDE SEQUENCE</scope>
    <source>
        <strain evidence="2">Sampled in the wild</strain>
    </source>
</reference>
<dbReference type="PANTHER" id="PTHR47055:SF3">
    <property type="entry name" value="PHORBOL-ESTER_DAG-TYPE DOMAIN-CONTAINING PROTEIN"/>
    <property type="match status" value="1"/>
</dbReference>
<dbReference type="InterPro" id="IPR029526">
    <property type="entry name" value="PGBD"/>
</dbReference>
<proteinExistence type="predicted"/>
<dbReference type="Pfam" id="PF13843">
    <property type="entry name" value="DDE_Tnp_1_7"/>
    <property type="match status" value="1"/>
</dbReference>
<dbReference type="InterPro" id="IPR052638">
    <property type="entry name" value="PiggyBac_TE-derived"/>
</dbReference>
<dbReference type="EMBL" id="KZ308352">
    <property type="protein sequence ID" value="KAG8227975.1"/>
    <property type="molecule type" value="Genomic_DNA"/>
</dbReference>
<reference evidence="2" key="1">
    <citation type="submission" date="2013-04" db="EMBL/GenBank/DDBJ databases">
        <authorList>
            <person name="Qu J."/>
            <person name="Murali S.C."/>
            <person name="Bandaranaike D."/>
            <person name="Bellair M."/>
            <person name="Blankenburg K."/>
            <person name="Chao H."/>
            <person name="Dinh H."/>
            <person name="Doddapaneni H."/>
            <person name="Downs B."/>
            <person name="Dugan-Rocha S."/>
            <person name="Elkadiri S."/>
            <person name="Gnanaolivu R.D."/>
            <person name="Hernandez B."/>
            <person name="Javaid M."/>
            <person name="Jayaseelan J.C."/>
            <person name="Lee S."/>
            <person name="Li M."/>
            <person name="Ming W."/>
            <person name="Munidasa M."/>
            <person name="Muniz J."/>
            <person name="Nguyen L."/>
            <person name="Ongeri F."/>
            <person name="Osuji N."/>
            <person name="Pu L.-L."/>
            <person name="Puazo M."/>
            <person name="Qu C."/>
            <person name="Quiroz J."/>
            <person name="Raj R."/>
            <person name="Weissenberger G."/>
            <person name="Xin Y."/>
            <person name="Zou X."/>
            <person name="Han Y."/>
            <person name="Richards S."/>
            <person name="Worley K."/>
            <person name="Muzny D."/>
            <person name="Gibbs R."/>
        </authorList>
    </citation>
    <scope>NUCLEOTIDE SEQUENCE</scope>
    <source>
        <strain evidence="2">Sampled in the wild</strain>
    </source>
</reference>
<comment type="caution">
    <text evidence="2">The sequence shown here is derived from an EMBL/GenBank/DDBJ whole genome shotgun (WGS) entry which is preliminary data.</text>
</comment>
<sequence>MHTDERQRARKVPRGYNDYRFESNNEIFIVRWKDNKCVAVATNFDTLEPTVQGMRWCMEKSAKAYVPQPALINNYFKYMGGVDWLLEKHAIAIKGYGKRVQRERSFSFLLTSRATNSDDIRHDGKEHIIEKRDKQRRCQYKSCSSNNTAKYLMSPCA</sequence>
<dbReference type="PANTHER" id="PTHR47055">
    <property type="entry name" value="DDE_TNP_1_7 DOMAIN-CONTAINING PROTEIN"/>
    <property type="match status" value="1"/>
</dbReference>
<evidence type="ECO:0000259" key="1">
    <source>
        <dbReference type="Pfam" id="PF13843"/>
    </source>
</evidence>
<dbReference type="Proteomes" id="UP000792457">
    <property type="component" value="Unassembled WGS sequence"/>
</dbReference>
<evidence type="ECO:0000313" key="3">
    <source>
        <dbReference type="Proteomes" id="UP000792457"/>
    </source>
</evidence>
<feature type="domain" description="PiggyBac transposable element-derived protein" evidence="1">
    <location>
        <begin position="10"/>
        <end position="117"/>
    </location>
</feature>
<evidence type="ECO:0000313" key="2">
    <source>
        <dbReference type="EMBL" id="KAG8227975.1"/>
    </source>
</evidence>
<protein>
    <recommendedName>
        <fullName evidence="1">PiggyBac transposable element-derived protein domain-containing protein</fullName>
    </recommendedName>
</protein>
<dbReference type="OrthoDB" id="6626429at2759"/>